<dbReference type="Gene3D" id="1.10.10.10">
    <property type="entry name" value="Winged helix-like DNA-binding domain superfamily/Winged helix DNA-binding domain"/>
    <property type="match status" value="2"/>
</dbReference>
<keyword evidence="3" id="KW-0804">Transcription</keyword>
<comment type="caution">
    <text evidence="5">The sequence shown here is derived from an EMBL/GenBank/DDBJ whole genome shotgun (WGS) entry which is preliminary data.</text>
</comment>
<accession>A0A7X9SXP5</accession>
<dbReference type="RefSeq" id="WP_168938188.1">
    <property type="nucleotide sequence ID" value="NZ_JABAGA010000006.1"/>
</dbReference>
<dbReference type="Pfam" id="PF13412">
    <property type="entry name" value="HTH_24"/>
    <property type="match status" value="1"/>
</dbReference>
<dbReference type="InterPro" id="IPR019888">
    <property type="entry name" value="Tscrpt_reg_AsnC-like"/>
</dbReference>
<dbReference type="PROSITE" id="PS50956">
    <property type="entry name" value="HTH_ASNC_2"/>
    <property type="match status" value="1"/>
</dbReference>
<dbReference type="EMBL" id="JABAGA010000006">
    <property type="protein sequence ID" value="NMF09984.1"/>
    <property type="molecule type" value="Genomic_DNA"/>
</dbReference>
<keyword evidence="1" id="KW-0805">Transcription regulation</keyword>
<organism evidence="5 6">
    <name type="scientific">Corynebacterium xerosis</name>
    <dbReference type="NCBI Taxonomy" id="1725"/>
    <lineage>
        <taxon>Bacteria</taxon>
        <taxon>Bacillati</taxon>
        <taxon>Actinomycetota</taxon>
        <taxon>Actinomycetes</taxon>
        <taxon>Mycobacteriales</taxon>
        <taxon>Corynebacteriaceae</taxon>
        <taxon>Corynebacterium</taxon>
    </lineage>
</organism>
<keyword evidence="2" id="KW-0238">DNA-binding</keyword>
<gene>
    <name evidence="5" type="ORF">HF852_10340</name>
</gene>
<proteinExistence type="predicted"/>
<dbReference type="PRINTS" id="PR00033">
    <property type="entry name" value="HTHASNC"/>
</dbReference>
<dbReference type="SUPFAM" id="SSF46785">
    <property type="entry name" value="Winged helix' DNA-binding domain"/>
    <property type="match status" value="2"/>
</dbReference>
<dbReference type="SMART" id="SM00344">
    <property type="entry name" value="HTH_ASNC"/>
    <property type="match status" value="1"/>
</dbReference>
<sequence length="304" mass="33203">MPDDIEAPINASHQSHLDPVDRGILTSVIRNPDAPYAIWAKENGISAPTAARRFLAMRRRGIVRVIGRTLPVFGGRIAWLVRIHAAPGRLGPIAAELASLPETRWVRHSMDRGELICGIVTMPSVYKDLLFRLHSSVPARDIRVHRLLEVWGAPGSMASSAGDIDDLDRRMLAEYAKDGRTTARDIAERVGIDPATVSRHRRKLVDGGILFFEADVDPGAVTDFGDFNLWLNVEPGNIGSLGRYFRDLPETRYVAAISGAQQIFANIVVPGASDMVGFVDGLRDRGITAAELVPMGEALKRSTA</sequence>
<dbReference type="GO" id="GO:0043200">
    <property type="term" value="P:response to amino acid"/>
    <property type="evidence" value="ECO:0007669"/>
    <property type="project" value="TreeGrafter"/>
</dbReference>
<evidence type="ECO:0000256" key="1">
    <source>
        <dbReference type="ARBA" id="ARBA00023015"/>
    </source>
</evidence>
<dbReference type="InterPro" id="IPR011991">
    <property type="entry name" value="ArsR-like_HTH"/>
</dbReference>
<feature type="domain" description="HTH asnC-type" evidence="4">
    <location>
        <begin position="164"/>
        <end position="228"/>
    </location>
</feature>
<dbReference type="GO" id="GO:0005829">
    <property type="term" value="C:cytosol"/>
    <property type="evidence" value="ECO:0007669"/>
    <property type="project" value="TreeGrafter"/>
</dbReference>
<evidence type="ECO:0000259" key="4">
    <source>
        <dbReference type="PROSITE" id="PS50956"/>
    </source>
</evidence>
<dbReference type="InterPro" id="IPR000485">
    <property type="entry name" value="AsnC-type_HTH_dom"/>
</dbReference>
<dbReference type="PANTHER" id="PTHR30154:SF34">
    <property type="entry name" value="TRANSCRIPTIONAL REGULATOR AZLB"/>
    <property type="match status" value="1"/>
</dbReference>
<evidence type="ECO:0000256" key="2">
    <source>
        <dbReference type="ARBA" id="ARBA00023125"/>
    </source>
</evidence>
<dbReference type="Proteomes" id="UP000589552">
    <property type="component" value="Unassembled WGS sequence"/>
</dbReference>
<reference evidence="5 6" key="1">
    <citation type="submission" date="2020-04" db="EMBL/GenBank/DDBJ databases">
        <authorList>
            <person name="Hitch T.C.A."/>
            <person name="Wylensek D."/>
            <person name="Clavel T."/>
        </authorList>
    </citation>
    <scope>NUCLEOTIDE SEQUENCE [LARGE SCALE GENOMIC DNA]</scope>
    <source>
        <strain evidence="5 6">BL-383-APC-2I</strain>
    </source>
</reference>
<protein>
    <submittedName>
        <fullName evidence="5">Winged helix-turn-helix transcriptional regulator</fullName>
    </submittedName>
</protein>
<dbReference type="CDD" id="cd00090">
    <property type="entry name" value="HTH_ARSR"/>
    <property type="match status" value="1"/>
</dbReference>
<name>A0A7X9SXP5_9CORY</name>
<dbReference type="PANTHER" id="PTHR30154">
    <property type="entry name" value="LEUCINE-RESPONSIVE REGULATORY PROTEIN"/>
    <property type="match status" value="1"/>
</dbReference>
<dbReference type="InterPro" id="IPR036390">
    <property type="entry name" value="WH_DNA-bd_sf"/>
</dbReference>
<dbReference type="InterPro" id="IPR036388">
    <property type="entry name" value="WH-like_DNA-bd_sf"/>
</dbReference>
<dbReference type="AlphaFoldDB" id="A0A7X9SXP5"/>
<evidence type="ECO:0000313" key="6">
    <source>
        <dbReference type="Proteomes" id="UP000589552"/>
    </source>
</evidence>
<dbReference type="GO" id="GO:0043565">
    <property type="term" value="F:sequence-specific DNA binding"/>
    <property type="evidence" value="ECO:0007669"/>
    <property type="project" value="InterPro"/>
</dbReference>
<evidence type="ECO:0000313" key="5">
    <source>
        <dbReference type="EMBL" id="NMF09984.1"/>
    </source>
</evidence>
<evidence type="ECO:0000256" key="3">
    <source>
        <dbReference type="ARBA" id="ARBA00023163"/>
    </source>
</evidence>